<sequence>MATQERLQVRSKNNEGLFREYSFILSSPPTESSWQSLDFLFWEEPGYHGPDLLNAPDDIRIFQLDQDDASKEITPASLGSPKAFGFLLQILRASASGAKCAVKLIVPLHSGFIVRSDIIPLRLRDSEYVESALSFALPLQTYSGKKIAISSRLDLTTYFAPATAGLILRQGSTHVSDAGHQALFRNVESDLENRLSFPWIQPGTPRRRTLALVDANSSHPEDGLGFYRAARELGINVVVLENSGHWLEDPAQAQWREAFIPTRLTNPPEEDVGDHILASLRAYGKPVDGIVTFADSFWYYIAQIAHEIGVDTAPPDSMRIATNKFLTSKYVGHEAYLASNVDEALKIAEEVELPYPLIVKPCDGWSSEGVSRVESPDAFPAAIKSIDTSRHGTEFVMEPYCDGPEVDVNLVLLDGQVLFAEICDDLPKSADVNGPTVGSLTNFHELNSVYPSALPSQELDLLINSFVGTLLSLGIRNGVMHLEGRVENSSMEYREQNGMMDLQPRAPQATRPEPSAWLIEINPRPLGMTGSHIIESTYGIDYWGLAVVLGVGDKDRARALSKPYRCGPQYTCIMVFIPADFPPSSQGIFDTDDICADLLARRPDLAKHISRCATLVKRGQKVAHPTTGRHTFLAYFNVFSRAGRQEALDLARQVREEVRYSFL</sequence>
<dbReference type="Pfam" id="PF18130">
    <property type="entry name" value="ATPgrasp_N"/>
    <property type="match status" value="1"/>
</dbReference>
<dbReference type="Gene3D" id="3.40.50.20">
    <property type="match status" value="1"/>
</dbReference>
<feature type="domain" description="ATP-grasp" evidence="5">
    <location>
        <begin position="323"/>
        <end position="551"/>
    </location>
</feature>
<keyword evidence="2 4" id="KW-0547">Nucleotide-binding</keyword>
<dbReference type="Gene3D" id="3.30.1490.20">
    <property type="entry name" value="ATP-grasp fold, A domain"/>
    <property type="match status" value="1"/>
</dbReference>
<gene>
    <name evidence="6" type="ORF">Aud_006841</name>
</gene>
<accession>A0A8E0QS26</accession>
<dbReference type="GeneID" id="66994318"/>
<dbReference type="InterPro" id="IPR041472">
    <property type="entry name" value="BL00235/CARNS1_N"/>
</dbReference>
<dbReference type="Proteomes" id="UP000036893">
    <property type="component" value="Unassembled WGS sequence"/>
</dbReference>
<dbReference type="InterPro" id="IPR052032">
    <property type="entry name" value="ATP-dep_AA_Ligase"/>
</dbReference>
<dbReference type="Gene3D" id="3.30.470.20">
    <property type="entry name" value="ATP-grasp fold, B domain"/>
    <property type="match status" value="1"/>
</dbReference>
<dbReference type="RefSeq" id="XP_043147673.1">
    <property type="nucleotide sequence ID" value="XM_043291738.1"/>
</dbReference>
<organism evidence="6 7">
    <name type="scientific">Aspergillus udagawae</name>
    <dbReference type="NCBI Taxonomy" id="91492"/>
    <lineage>
        <taxon>Eukaryota</taxon>
        <taxon>Fungi</taxon>
        <taxon>Dikarya</taxon>
        <taxon>Ascomycota</taxon>
        <taxon>Pezizomycotina</taxon>
        <taxon>Eurotiomycetes</taxon>
        <taxon>Eurotiomycetidae</taxon>
        <taxon>Eurotiales</taxon>
        <taxon>Aspergillaceae</taxon>
        <taxon>Aspergillus</taxon>
        <taxon>Aspergillus subgen. Fumigati</taxon>
    </lineage>
</organism>
<reference evidence="6" key="2">
    <citation type="submission" date="2021-01" db="EMBL/GenBank/DDBJ databases">
        <title>Pan-genome distribution and transcriptional activeness of fungal secondary metabolism genes in Aspergillus section Fumigati.</title>
        <authorList>
            <person name="Takahashi H."/>
            <person name="Umemura M."/>
            <person name="Ninomiya A."/>
            <person name="Kusuya Y."/>
            <person name="Urayama S."/>
            <person name="Shimizu M."/>
            <person name="Watanabe A."/>
            <person name="Kamei K."/>
            <person name="Yaguchi T."/>
            <person name="Hagiwara D."/>
        </authorList>
    </citation>
    <scope>NUCLEOTIDE SEQUENCE</scope>
    <source>
        <strain evidence="6">IFM 46973</strain>
    </source>
</reference>
<comment type="caution">
    <text evidence="6">The sequence shown here is derived from an EMBL/GenBank/DDBJ whole genome shotgun (WGS) entry which is preliminary data.</text>
</comment>
<evidence type="ECO:0000313" key="7">
    <source>
        <dbReference type="Proteomes" id="UP000036893"/>
    </source>
</evidence>
<dbReference type="GO" id="GO:0016874">
    <property type="term" value="F:ligase activity"/>
    <property type="evidence" value="ECO:0007669"/>
    <property type="project" value="UniProtKB-KW"/>
</dbReference>
<dbReference type="GO" id="GO:0005524">
    <property type="term" value="F:ATP binding"/>
    <property type="evidence" value="ECO:0007669"/>
    <property type="project" value="UniProtKB-UniRule"/>
</dbReference>
<dbReference type="GO" id="GO:0046872">
    <property type="term" value="F:metal ion binding"/>
    <property type="evidence" value="ECO:0007669"/>
    <property type="project" value="InterPro"/>
</dbReference>
<dbReference type="PANTHER" id="PTHR43585">
    <property type="entry name" value="FUMIPYRROLE BIOSYNTHESIS PROTEIN C"/>
    <property type="match status" value="1"/>
</dbReference>
<evidence type="ECO:0000259" key="5">
    <source>
        <dbReference type="PROSITE" id="PS50975"/>
    </source>
</evidence>
<evidence type="ECO:0000256" key="1">
    <source>
        <dbReference type="ARBA" id="ARBA00022598"/>
    </source>
</evidence>
<keyword evidence="3 4" id="KW-0067">ATP-binding</keyword>
<dbReference type="EMBL" id="BBXM02000005">
    <property type="protein sequence ID" value="GIC90407.1"/>
    <property type="molecule type" value="Genomic_DNA"/>
</dbReference>
<name>A0A8E0QS26_9EURO</name>
<dbReference type="Pfam" id="PF13535">
    <property type="entry name" value="ATP-grasp_4"/>
    <property type="match status" value="1"/>
</dbReference>
<dbReference type="AlphaFoldDB" id="A0A8E0QS26"/>
<dbReference type="InterPro" id="IPR011761">
    <property type="entry name" value="ATP-grasp"/>
</dbReference>
<dbReference type="InterPro" id="IPR013815">
    <property type="entry name" value="ATP_grasp_subdomain_1"/>
</dbReference>
<evidence type="ECO:0000256" key="2">
    <source>
        <dbReference type="ARBA" id="ARBA00022741"/>
    </source>
</evidence>
<evidence type="ECO:0000256" key="3">
    <source>
        <dbReference type="ARBA" id="ARBA00022840"/>
    </source>
</evidence>
<reference evidence="6" key="1">
    <citation type="journal article" date="2015" name="Genome Announc.">
        <title>Draft Genome Sequence of the Pathogenic Filamentous Fungus Aspergillus udagawae Strain IFM 46973T.</title>
        <authorList>
            <person name="Kusuya Y."/>
            <person name="Takahashi-Nakaguchi A."/>
            <person name="Takahashi H."/>
            <person name="Yaguchi T."/>
        </authorList>
    </citation>
    <scope>NUCLEOTIDE SEQUENCE</scope>
    <source>
        <strain evidence="6">IFM 46973</strain>
    </source>
</reference>
<evidence type="ECO:0000256" key="4">
    <source>
        <dbReference type="PROSITE-ProRule" id="PRU00409"/>
    </source>
</evidence>
<dbReference type="PANTHER" id="PTHR43585:SF2">
    <property type="entry name" value="ATP-GRASP ENZYME FSQD"/>
    <property type="match status" value="1"/>
</dbReference>
<proteinExistence type="predicted"/>
<evidence type="ECO:0000313" key="6">
    <source>
        <dbReference type="EMBL" id="GIC90407.1"/>
    </source>
</evidence>
<protein>
    <recommendedName>
        <fullName evidence="5">ATP-grasp domain-containing protein</fullName>
    </recommendedName>
</protein>
<keyword evidence="1" id="KW-0436">Ligase</keyword>
<dbReference type="PROSITE" id="PS50975">
    <property type="entry name" value="ATP_GRASP"/>
    <property type="match status" value="1"/>
</dbReference>
<dbReference type="SUPFAM" id="SSF56059">
    <property type="entry name" value="Glutathione synthetase ATP-binding domain-like"/>
    <property type="match status" value="1"/>
</dbReference>